<dbReference type="AlphaFoldDB" id="A0A0E9UHP7"/>
<dbReference type="EMBL" id="GBXM01043203">
    <property type="protein sequence ID" value="JAH65374.1"/>
    <property type="molecule type" value="Transcribed_RNA"/>
</dbReference>
<sequence length="33" mass="3830">MAIWPFFKYACHGWTDKRTDGGHLHNLLGAVTW</sequence>
<proteinExistence type="predicted"/>
<evidence type="ECO:0000313" key="1">
    <source>
        <dbReference type="EMBL" id="JAH65374.1"/>
    </source>
</evidence>
<protein>
    <submittedName>
        <fullName evidence="1">Uncharacterized protein</fullName>
    </submittedName>
</protein>
<name>A0A0E9UHP7_ANGAN</name>
<organism evidence="1">
    <name type="scientific">Anguilla anguilla</name>
    <name type="common">European freshwater eel</name>
    <name type="synonym">Muraena anguilla</name>
    <dbReference type="NCBI Taxonomy" id="7936"/>
    <lineage>
        <taxon>Eukaryota</taxon>
        <taxon>Metazoa</taxon>
        <taxon>Chordata</taxon>
        <taxon>Craniata</taxon>
        <taxon>Vertebrata</taxon>
        <taxon>Euteleostomi</taxon>
        <taxon>Actinopterygii</taxon>
        <taxon>Neopterygii</taxon>
        <taxon>Teleostei</taxon>
        <taxon>Anguilliformes</taxon>
        <taxon>Anguillidae</taxon>
        <taxon>Anguilla</taxon>
    </lineage>
</organism>
<reference evidence="1" key="1">
    <citation type="submission" date="2014-11" db="EMBL/GenBank/DDBJ databases">
        <authorList>
            <person name="Amaro Gonzalez C."/>
        </authorList>
    </citation>
    <scope>NUCLEOTIDE SEQUENCE</scope>
</reference>
<accession>A0A0E9UHP7</accession>
<reference evidence="1" key="2">
    <citation type="journal article" date="2015" name="Fish Shellfish Immunol.">
        <title>Early steps in the European eel (Anguilla anguilla)-Vibrio vulnificus interaction in the gills: Role of the RtxA13 toxin.</title>
        <authorList>
            <person name="Callol A."/>
            <person name="Pajuelo D."/>
            <person name="Ebbesson L."/>
            <person name="Teles M."/>
            <person name="MacKenzie S."/>
            <person name="Amaro C."/>
        </authorList>
    </citation>
    <scope>NUCLEOTIDE SEQUENCE</scope>
</reference>